<feature type="domain" description="Glycosyltransferase 2-like" evidence="8">
    <location>
        <begin position="224"/>
        <end position="402"/>
    </location>
</feature>
<comment type="caution">
    <text evidence="9">The sequence shown here is derived from an EMBL/GenBank/DDBJ whole genome shotgun (WGS) entry which is preliminary data.</text>
</comment>
<dbReference type="Proteomes" id="UP000664132">
    <property type="component" value="Unassembled WGS sequence"/>
</dbReference>
<dbReference type="Pfam" id="PF13632">
    <property type="entry name" value="Glyco_trans_2_3"/>
    <property type="match status" value="1"/>
</dbReference>
<reference evidence="9" key="1">
    <citation type="submission" date="2021-02" db="EMBL/GenBank/DDBJ databases">
        <title>Genome sequence Cadophora malorum strain M34.</title>
        <authorList>
            <person name="Stefanovic E."/>
            <person name="Vu D."/>
            <person name="Scully C."/>
            <person name="Dijksterhuis J."/>
            <person name="Roader J."/>
            <person name="Houbraken J."/>
        </authorList>
    </citation>
    <scope>NUCLEOTIDE SEQUENCE</scope>
    <source>
        <strain evidence="9">M34</strain>
    </source>
</reference>
<feature type="transmembrane region" description="Helical" evidence="7">
    <location>
        <begin position="488"/>
        <end position="506"/>
    </location>
</feature>
<sequence>MTAFKTLKLPVLVSVLYISNRIVIWLDLLYRIILAERNRIANSKKLSTEPRLNCSEKATPSSIACLVGYREEERLFQDALISYNAAGTKTLVVGIDGNSAEDEEMVKIFQRVMNTKRKTIVLRLNACVGQVFMENQWFGKIDFEPKPPRQKLPEDDLEFQQAYEYMLNEVKNSGFLNVIRDTTEDLGICFTQPHRDLKEVRLAGWILSIVLADLKGVEYLWSSDSDTIVLPDTISSLTKIVDAEPTAAGGSALVQLNTSHLSFIAQMAQTAYNCDAYLNRSGLGAIGRSECLNGPGSLFRIAAFEDGCCVLVLNEDMQVTMLLGKEGWRRLYSAESIIQTAGPVTLDGWVGQRIRWSRGIHLHRVHDYQYILSQGYLYTAYMLRSGLYDPLLFLWIAYYAIMGQQLVIISLLDLFCLEVIPPVYNYFRSTKPRAGLSMTVAHYLSYRAISPAYRMYTFLTPQKDSWALPPSQAAEAVSKWFPWEAEMAFLYFWFGIMVCAGVRMAFQILI</sequence>
<evidence type="ECO:0000256" key="3">
    <source>
        <dbReference type="ARBA" id="ARBA00022475"/>
    </source>
</evidence>
<dbReference type="PANTHER" id="PTHR22913:SF12">
    <property type="entry name" value="MANNURONAN SYNTHASE"/>
    <property type="match status" value="1"/>
</dbReference>
<organism evidence="9 10">
    <name type="scientific">Cadophora malorum</name>
    <dbReference type="NCBI Taxonomy" id="108018"/>
    <lineage>
        <taxon>Eukaryota</taxon>
        <taxon>Fungi</taxon>
        <taxon>Dikarya</taxon>
        <taxon>Ascomycota</taxon>
        <taxon>Pezizomycotina</taxon>
        <taxon>Leotiomycetes</taxon>
        <taxon>Helotiales</taxon>
        <taxon>Ploettnerulaceae</taxon>
        <taxon>Cadophora</taxon>
    </lineage>
</organism>
<dbReference type="AlphaFoldDB" id="A0A8H7WEQ8"/>
<keyword evidence="5" id="KW-0808">Transferase</keyword>
<dbReference type="PANTHER" id="PTHR22913">
    <property type="entry name" value="HYALURONAN SYNTHASE"/>
    <property type="match status" value="1"/>
</dbReference>
<proteinExistence type="inferred from homology"/>
<name>A0A8H7WEQ8_9HELO</name>
<evidence type="ECO:0000259" key="8">
    <source>
        <dbReference type="Pfam" id="PF13632"/>
    </source>
</evidence>
<keyword evidence="3" id="KW-1003">Cell membrane</keyword>
<dbReference type="OrthoDB" id="9876900at2759"/>
<dbReference type="SUPFAM" id="SSF53448">
    <property type="entry name" value="Nucleotide-diphospho-sugar transferases"/>
    <property type="match status" value="1"/>
</dbReference>
<keyword evidence="7" id="KW-1133">Transmembrane helix</keyword>
<protein>
    <recommendedName>
        <fullName evidence="8">Glycosyltransferase 2-like domain-containing protein</fullName>
    </recommendedName>
</protein>
<dbReference type="EMBL" id="JAFJYH010000033">
    <property type="protein sequence ID" value="KAG4423509.1"/>
    <property type="molecule type" value="Genomic_DNA"/>
</dbReference>
<evidence type="ECO:0000256" key="1">
    <source>
        <dbReference type="ARBA" id="ARBA00004236"/>
    </source>
</evidence>
<accession>A0A8H7WEQ8</accession>
<dbReference type="InterPro" id="IPR029044">
    <property type="entry name" value="Nucleotide-diphossugar_trans"/>
</dbReference>
<comment type="subcellular location">
    <subcellularLocation>
        <location evidence="1">Cell membrane</location>
    </subcellularLocation>
</comment>
<dbReference type="InterPro" id="IPR001173">
    <property type="entry name" value="Glyco_trans_2-like"/>
</dbReference>
<evidence type="ECO:0000256" key="7">
    <source>
        <dbReference type="SAM" id="Phobius"/>
    </source>
</evidence>
<keyword evidence="10" id="KW-1185">Reference proteome</keyword>
<evidence type="ECO:0000256" key="5">
    <source>
        <dbReference type="ARBA" id="ARBA00022679"/>
    </source>
</evidence>
<evidence type="ECO:0000256" key="2">
    <source>
        <dbReference type="ARBA" id="ARBA00006782"/>
    </source>
</evidence>
<evidence type="ECO:0000313" key="10">
    <source>
        <dbReference type="Proteomes" id="UP000664132"/>
    </source>
</evidence>
<dbReference type="GO" id="GO:0050501">
    <property type="term" value="F:hyaluronan synthase activity"/>
    <property type="evidence" value="ECO:0007669"/>
    <property type="project" value="TreeGrafter"/>
</dbReference>
<feature type="transmembrane region" description="Helical" evidence="7">
    <location>
        <begin position="391"/>
        <end position="412"/>
    </location>
</feature>
<dbReference type="GO" id="GO:0005886">
    <property type="term" value="C:plasma membrane"/>
    <property type="evidence" value="ECO:0007669"/>
    <property type="project" value="UniProtKB-SubCell"/>
</dbReference>
<dbReference type="GO" id="GO:0030213">
    <property type="term" value="P:hyaluronan biosynthetic process"/>
    <property type="evidence" value="ECO:0007669"/>
    <property type="project" value="TreeGrafter"/>
</dbReference>
<keyword evidence="4" id="KW-0328">Glycosyltransferase</keyword>
<keyword evidence="6 7" id="KW-0472">Membrane</keyword>
<evidence type="ECO:0000313" key="9">
    <source>
        <dbReference type="EMBL" id="KAG4423509.1"/>
    </source>
</evidence>
<comment type="similarity">
    <text evidence="2">Belongs to the NodC/HAS family.</text>
</comment>
<keyword evidence="7" id="KW-0812">Transmembrane</keyword>
<evidence type="ECO:0000256" key="4">
    <source>
        <dbReference type="ARBA" id="ARBA00022676"/>
    </source>
</evidence>
<gene>
    <name evidence="9" type="ORF">IFR04_003332</name>
</gene>
<dbReference type="GO" id="GO:0085029">
    <property type="term" value="P:extracellular matrix assembly"/>
    <property type="evidence" value="ECO:0007669"/>
    <property type="project" value="TreeGrafter"/>
</dbReference>
<feature type="transmembrane region" description="Helical" evidence="7">
    <location>
        <begin position="12"/>
        <end position="34"/>
    </location>
</feature>
<evidence type="ECO:0000256" key="6">
    <source>
        <dbReference type="ARBA" id="ARBA00023136"/>
    </source>
</evidence>